<dbReference type="OrthoDB" id="1934635at2759"/>
<gene>
    <name evidence="1" type="ORF">CR513_20372</name>
</gene>
<accession>A0A371H2K9</accession>
<reference evidence="1" key="1">
    <citation type="submission" date="2018-05" db="EMBL/GenBank/DDBJ databases">
        <title>Draft genome of Mucuna pruriens seed.</title>
        <authorList>
            <person name="Nnadi N.E."/>
            <person name="Vos R."/>
            <person name="Hasami M.H."/>
            <person name="Devisetty U.K."/>
            <person name="Aguiy J.C."/>
        </authorList>
    </citation>
    <scope>NUCLEOTIDE SEQUENCE [LARGE SCALE GENOMIC DNA]</scope>
    <source>
        <strain evidence="1">JCA_2017</strain>
    </source>
</reference>
<dbReference type="Proteomes" id="UP000257109">
    <property type="component" value="Unassembled WGS sequence"/>
</dbReference>
<dbReference type="EMBL" id="QJKJ01003776">
    <property type="protein sequence ID" value="RDX96916.1"/>
    <property type="molecule type" value="Genomic_DNA"/>
</dbReference>
<organism evidence="1 2">
    <name type="scientific">Mucuna pruriens</name>
    <name type="common">Velvet bean</name>
    <name type="synonym">Dolichos pruriens</name>
    <dbReference type="NCBI Taxonomy" id="157652"/>
    <lineage>
        <taxon>Eukaryota</taxon>
        <taxon>Viridiplantae</taxon>
        <taxon>Streptophyta</taxon>
        <taxon>Embryophyta</taxon>
        <taxon>Tracheophyta</taxon>
        <taxon>Spermatophyta</taxon>
        <taxon>Magnoliopsida</taxon>
        <taxon>eudicotyledons</taxon>
        <taxon>Gunneridae</taxon>
        <taxon>Pentapetalae</taxon>
        <taxon>rosids</taxon>
        <taxon>fabids</taxon>
        <taxon>Fabales</taxon>
        <taxon>Fabaceae</taxon>
        <taxon>Papilionoideae</taxon>
        <taxon>50 kb inversion clade</taxon>
        <taxon>NPAAA clade</taxon>
        <taxon>indigoferoid/millettioid clade</taxon>
        <taxon>Phaseoleae</taxon>
        <taxon>Mucuna</taxon>
    </lineage>
</organism>
<dbReference type="AlphaFoldDB" id="A0A371H2K9"/>
<evidence type="ECO:0000313" key="1">
    <source>
        <dbReference type="EMBL" id="RDX96916.1"/>
    </source>
</evidence>
<protein>
    <submittedName>
        <fullName evidence="1">Uncharacterized protein</fullName>
    </submittedName>
</protein>
<comment type="caution">
    <text evidence="1">The sequence shown here is derived from an EMBL/GenBank/DDBJ whole genome shotgun (WGS) entry which is preliminary data.</text>
</comment>
<keyword evidence="2" id="KW-1185">Reference proteome</keyword>
<feature type="non-terminal residue" evidence="1">
    <location>
        <position position="1"/>
    </location>
</feature>
<proteinExistence type="predicted"/>
<evidence type="ECO:0000313" key="2">
    <source>
        <dbReference type="Proteomes" id="UP000257109"/>
    </source>
</evidence>
<name>A0A371H2K9_MUCPR</name>
<sequence length="103" mass="11792">MIGLLINFPLNTWDIDILSKEIPHGLPPIRGIKYQIDFILGKIWRNKRKSKRKSPNSWTIELNWDYGALVGGLFGLLILLPKPIFLDTFEHVKLGSQNHLSGD</sequence>